<dbReference type="InterPro" id="IPR011006">
    <property type="entry name" value="CheY-like_superfamily"/>
</dbReference>
<dbReference type="InterPro" id="IPR001789">
    <property type="entry name" value="Sig_transdc_resp-reg_receiver"/>
</dbReference>
<dbReference type="Gene3D" id="2.40.50.1020">
    <property type="entry name" value="LytTr DNA-binding domain"/>
    <property type="match status" value="1"/>
</dbReference>
<accession>A0A3B7MJ38</accession>
<dbReference type="InterPro" id="IPR007492">
    <property type="entry name" value="LytTR_DNA-bd_dom"/>
</dbReference>
<dbReference type="GO" id="GO:0003677">
    <property type="term" value="F:DNA binding"/>
    <property type="evidence" value="ECO:0007669"/>
    <property type="project" value="UniProtKB-KW"/>
</dbReference>
<feature type="domain" description="Response regulatory" evidence="2">
    <location>
        <begin position="4"/>
        <end position="117"/>
    </location>
</feature>
<dbReference type="Pfam" id="PF04397">
    <property type="entry name" value="LytTR"/>
    <property type="match status" value="1"/>
</dbReference>
<feature type="modified residue" description="4-aspartylphosphate" evidence="1">
    <location>
        <position position="56"/>
    </location>
</feature>
<reference evidence="3 4" key="1">
    <citation type="submission" date="2018-09" db="EMBL/GenBank/DDBJ databases">
        <title>Genome sequencing of strain 6GH32-13.</title>
        <authorList>
            <person name="Weon H.-Y."/>
            <person name="Heo J."/>
            <person name="Kwon S.-W."/>
        </authorList>
    </citation>
    <scope>NUCLEOTIDE SEQUENCE [LARGE SCALE GENOMIC DNA]</scope>
    <source>
        <strain evidence="3 4">5GH32-13</strain>
    </source>
</reference>
<dbReference type="EMBL" id="CP032157">
    <property type="protein sequence ID" value="AXY73249.1"/>
    <property type="molecule type" value="Genomic_DNA"/>
</dbReference>
<evidence type="ECO:0000313" key="4">
    <source>
        <dbReference type="Proteomes" id="UP000263900"/>
    </source>
</evidence>
<organism evidence="3 4">
    <name type="scientific">Paraflavitalea soli</name>
    <dbReference type="NCBI Taxonomy" id="2315862"/>
    <lineage>
        <taxon>Bacteria</taxon>
        <taxon>Pseudomonadati</taxon>
        <taxon>Bacteroidota</taxon>
        <taxon>Chitinophagia</taxon>
        <taxon>Chitinophagales</taxon>
        <taxon>Chitinophagaceae</taxon>
        <taxon>Paraflavitalea</taxon>
    </lineage>
</organism>
<dbReference type="OrthoDB" id="1646880at2"/>
<dbReference type="SUPFAM" id="SSF52172">
    <property type="entry name" value="CheY-like"/>
    <property type="match status" value="1"/>
</dbReference>
<dbReference type="RefSeq" id="WP_119049087.1">
    <property type="nucleotide sequence ID" value="NZ_CP032157.1"/>
</dbReference>
<sequence length="249" mass="28704">MPINTIIIEDEEKSLYVLHELIRQQATDLIVCGTASHTGPAVELIETNTPDLVFLDVRIADGTGFDVLRRLSHRNFELIFFTAYNHYALEAFRFAAIDYLLKPIGIQEFEEAVDRVRKRIGDKQRRFATDTLLHNLAQQQQQHKKINIATLNGYEFIELSNIVWCKSDNTYTTFYLTDSSKVSSSRNLGYYEDLLNRSNFCRIHHSVMINMQLIKSYVKGKGGYVIMADGTELDISQRRKGEFLDRLAL</sequence>
<dbReference type="Gene3D" id="3.40.50.2300">
    <property type="match status" value="1"/>
</dbReference>
<evidence type="ECO:0000256" key="1">
    <source>
        <dbReference type="PROSITE-ProRule" id="PRU00169"/>
    </source>
</evidence>
<name>A0A3B7MJ38_9BACT</name>
<dbReference type="AlphaFoldDB" id="A0A3B7MJ38"/>
<keyword evidence="3" id="KW-0238">DNA-binding</keyword>
<dbReference type="KEGG" id="pseg:D3H65_04330"/>
<dbReference type="PROSITE" id="PS50110">
    <property type="entry name" value="RESPONSE_REGULATORY"/>
    <property type="match status" value="1"/>
</dbReference>
<dbReference type="GO" id="GO:0000156">
    <property type="term" value="F:phosphorelay response regulator activity"/>
    <property type="evidence" value="ECO:0007669"/>
    <property type="project" value="InterPro"/>
</dbReference>
<dbReference type="PANTHER" id="PTHR37299:SF1">
    <property type="entry name" value="STAGE 0 SPORULATION PROTEIN A HOMOLOG"/>
    <property type="match status" value="1"/>
</dbReference>
<dbReference type="SMART" id="SM00448">
    <property type="entry name" value="REC"/>
    <property type="match status" value="1"/>
</dbReference>
<dbReference type="InterPro" id="IPR046947">
    <property type="entry name" value="LytR-like"/>
</dbReference>
<keyword evidence="4" id="KW-1185">Reference proteome</keyword>
<gene>
    <name evidence="3" type="ORF">D3H65_04330</name>
</gene>
<evidence type="ECO:0000259" key="2">
    <source>
        <dbReference type="PROSITE" id="PS50110"/>
    </source>
</evidence>
<protein>
    <submittedName>
        <fullName evidence="3">DNA-binding response regulator</fullName>
    </submittedName>
</protein>
<dbReference type="Proteomes" id="UP000263900">
    <property type="component" value="Chromosome"/>
</dbReference>
<proteinExistence type="predicted"/>
<dbReference type="Pfam" id="PF00072">
    <property type="entry name" value="Response_reg"/>
    <property type="match status" value="1"/>
</dbReference>
<keyword evidence="1" id="KW-0597">Phosphoprotein</keyword>
<dbReference type="SMART" id="SM00850">
    <property type="entry name" value="LytTR"/>
    <property type="match status" value="1"/>
</dbReference>
<evidence type="ECO:0000313" key="3">
    <source>
        <dbReference type="EMBL" id="AXY73249.1"/>
    </source>
</evidence>
<dbReference type="PANTHER" id="PTHR37299">
    <property type="entry name" value="TRANSCRIPTIONAL REGULATOR-RELATED"/>
    <property type="match status" value="1"/>
</dbReference>